<dbReference type="Gene3D" id="3.40.50.2300">
    <property type="match status" value="1"/>
</dbReference>
<dbReference type="SUPFAM" id="SSF52540">
    <property type="entry name" value="P-loop containing nucleoside triphosphate hydrolases"/>
    <property type="match status" value="1"/>
</dbReference>
<name>A0A420EKD7_9SPHN</name>
<dbReference type="InterPro" id="IPR011006">
    <property type="entry name" value="CheY-like_superfamily"/>
</dbReference>
<dbReference type="PANTHER" id="PTHR43384">
    <property type="entry name" value="SEPTUM SITE-DETERMINING PROTEIN MIND HOMOLOG, CHLOROPLASTIC-RELATED"/>
    <property type="match status" value="1"/>
</dbReference>
<dbReference type="RefSeq" id="WP_120324618.1">
    <property type="nucleotide sequence ID" value="NZ_RAPF01000004.1"/>
</dbReference>
<keyword evidence="1" id="KW-0547">Nucleotide-binding</keyword>
<comment type="caution">
    <text evidence="3">The sequence shown here is derived from an EMBL/GenBank/DDBJ whole genome shotgun (WGS) entry which is preliminary data.</text>
</comment>
<dbReference type="GO" id="GO:0051782">
    <property type="term" value="P:negative regulation of cell division"/>
    <property type="evidence" value="ECO:0007669"/>
    <property type="project" value="TreeGrafter"/>
</dbReference>
<keyword evidence="4" id="KW-1185">Reference proteome</keyword>
<dbReference type="GO" id="GO:0005524">
    <property type="term" value="F:ATP binding"/>
    <property type="evidence" value="ECO:0007669"/>
    <property type="project" value="UniProtKB-KW"/>
</dbReference>
<gene>
    <name evidence="3" type="ORF">D6851_09295</name>
</gene>
<dbReference type="OrthoDB" id="9783172at2"/>
<dbReference type="InterPro" id="IPR027417">
    <property type="entry name" value="P-loop_NTPase"/>
</dbReference>
<dbReference type="GO" id="GO:0009898">
    <property type="term" value="C:cytoplasmic side of plasma membrane"/>
    <property type="evidence" value="ECO:0007669"/>
    <property type="project" value="TreeGrafter"/>
</dbReference>
<proteinExistence type="predicted"/>
<dbReference type="GO" id="GO:0016887">
    <property type="term" value="F:ATP hydrolysis activity"/>
    <property type="evidence" value="ECO:0007669"/>
    <property type="project" value="TreeGrafter"/>
</dbReference>
<dbReference type="GO" id="GO:0005829">
    <property type="term" value="C:cytosol"/>
    <property type="evidence" value="ECO:0007669"/>
    <property type="project" value="TreeGrafter"/>
</dbReference>
<sequence>MNAPWKGSLPANRDPFAAFICDELTVDAIRPMAVEMGWAPEKVAKGGLRSAVQSLSIASSPAILMVDLSECSDPLNEINALAEVCEPGTVVIALGTVNDVRLYRDLLASGIHDYLLKPLQPSQIRDTLQQAQAIFTQPRPQEADSPVRHICTAIVGTRGGVGASSLATSLAWQFSSEHKKSTGLLDLDIHFGTDALALDLEPGRGLADAIDDPSRIDGLFLERATIQANERLSILSAESPISSPLLTDGSAFIQLEDEFRDAFDMMVIDMPRSILINFPHVLERVDVVVLVVEMTLASARDTIRLLAWLKQNAPGTQIVLVANKMQGTGGEISRSDFESSVERRINYAVPYDYKAAVNAAKLGQTLVAASPASRTTAPIREMAATLAAIGSDEDVKLEESGPVSLLSKFDLKSLLMKKEPRREKNEKATAGARS</sequence>
<dbReference type="SUPFAM" id="SSF52172">
    <property type="entry name" value="CheY-like"/>
    <property type="match status" value="1"/>
</dbReference>
<dbReference type="Proteomes" id="UP000284395">
    <property type="component" value="Unassembled WGS sequence"/>
</dbReference>
<protein>
    <submittedName>
        <fullName evidence="3">Pilus assembly protein CpaE</fullName>
    </submittedName>
</protein>
<dbReference type="AlphaFoldDB" id="A0A420EKD7"/>
<reference evidence="3 4" key="1">
    <citation type="submission" date="2018-09" db="EMBL/GenBank/DDBJ databases">
        <title>Altererythrobacter spongiae sp. nov., isolated from a marine sponge.</title>
        <authorList>
            <person name="Zhuang L."/>
            <person name="Luo L."/>
        </authorList>
    </citation>
    <scope>NUCLEOTIDE SEQUENCE [LARGE SCALE GENOMIC DNA]</scope>
    <source>
        <strain evidence="3 4">HN-Y73</strain>
    </source>
</reference>
<dbReference type="InterPro" id="IPR050625">
    <property type="entry name" value="ParA/MinD_ATPase"/>
</dbReference>
<dbReference type="Gene3D" id="3.40.50.300">
    <property type="entry name" value="P-loop containing nucleotide triphosphate hydrolases"/>
    <property type="match status" value="1"/>
</dbReference>
<dbReference type="PANTHER" id="PTHR43384:SF6">
    <property type="entry name" value="SEPTUM SITE-DETERMINING PROTEIN MIND HOMOLOG, CHLOROPLASTIC"/>
    <property type="match status" value="1"/>
</dbReference>
<accession>A0A420EKD7</accession>
<evidence type="ECO:0000313" key="4">
    <source>
        <dbReference type="Proteomes" id="UP000284395"/>
    </source>
</evidence>
<evidence type="ECO:0000256" key="1">
    <source>
        <dbReference type="ARBA" id="ARBA00022741"/>
    </source>
</evidence>
<evidence type="ECO:0000313" key="3">
    <source>
        <dbReference type="EMBL" id="RKF21120.1"/>
    </source>
</evidence>
<dbReference type="EMBL" id="RAPF01000004">
    <property type="protein sequence ID" value="RKF21120.1"/>
    <property type="molecule type" value="Genomic_DNA"/>
</dbReference>
<keyword evidence="2" id="KW-0067">ATP-binding</keyword>
<organism evidence="3 4">
    <name type="scientific">Altericroceibacterium spongiae</name>
    <dbReference type="NCBI Taxonomy" id="2320269"/>
    <lineage>
        <taxon>Bacteria</taxon>
        <taxon>Pseudomonadati</taxon>
        <taxon>Pseudomonadota</taxon>
        <taxon>Alphaproteobacteria</taxon>
        <taxon>Sphingomonadales</taxon>
        <taxon>Erythrobacteraceae</taxon>
        <taxon>Altericroceibacterium</taxon>
    </lineage>
</organism>
<evidence type="ECO:0000256" key="2">
    <source>
        <dbReference type="ARBA" id="ARBA00022840"/>
    </source>
</evidence>